<dbReference type="PANTHER" id="PTHR22683">
    <property type="entry name" value="SPORULATION PROTEIN RELATED"/>
    <property type="match status" value="1"/>
</dbReference>
<comment type="caution">
    <text evidence="4">The sequence shown here is derived from an EMBL/GenBank/DDBJ whole genome shotgun (WGS) entry which is preliminary data.</text>
</comment>
<dbReference type="GO" id="GO:0005524">
    <property type="term" value="F:ATP binding"/>
    <property type="evidence" value="ECO:0007669"/>
    <property type="project" value="UniProtKB-KW"/>
</dbReference>
<dbReference type="PANTHER" id="PTHR22683:SF41">
    <property type="entry name" value="DNA TRANSLOCASE FTSK"/>
    <property type="match status" value="1"/>
</dbReference>
<dbReference type="SMART" id="SM00382">
    <property type="entry name" value="AAA"/>
    <property type="match status" value="1"/>
</dbReference>
<dbReference type="InterPro" id="IPR003593">
    <property type="entry name" value="AAA+_ATPase"/>
</dbReference>
<dbReference type="PROSITE" id="PS50901">
    <property type="entry name" value="FTSK"/>
    <property type="match status" value="1"/>
</dbReference>
<dbReference type="EMBL" id="BARS01048636">
    <property type="protein sequence ID" value="GAG38638.1"/>
    <property type="molecule type" value="Genomic_DNA"/>
</dbReference>
<keyword evidence="2" id="KW-0067">ATP-binding</keyword>
<dbReference type="InterPro" id="IPR027417">
    <property type="entry name" value="P-loop_NTPase"/>
</dbReference>
<dbReference type="SUPFAM" id="SSF52540">
    <property type="entry name" value="P-loop containing nucleoside triphosphate hydrolases"/>
    <property type="match status" value="1"/>
</dbReference>
<proteinExistence type="predicted"/>
<gene>
    <name evidence="4" type="ORF">S01H1_72857</name>
</gene>
<dbReference type="InterPro" id="IPR050206">
    <property type="entry name" value="FtsK/SpoIIIE/SftA"/>
</dbReference>
<dbReference type="Pfam" id="PF01580">
    <property type="entry name" value="FtsK_SpoIIIE"/>
    <property type="match status" value="1"/>
</dbReference>
<feature type="domain" description="FtsK" evidence="3">
    <location>
        <begin position="46"/>
        <end position="235"/>
    </location>
</feature>
<reference evidence="4" key="1">
    <citation type="journal article" date="2014" name="Front. Microbiol.">
        <title>High frequency of phylogenetically diverse reductive dehalogenase-homologous genes in deep subseafloor sedimentary metagenomes.</title>
        <authorList>
            <person name="Kawai M."/>
            <person name="Futagami T."/>
            <person name="Toyoda A."/>
            <person name="Takaki Y."/>
            <person name="Nishi S."/>
            <person name="Hori S."/>
            <person name="Arai W."/>
            <person name="Tsubouchi T."/>
            <person name="Morono Y."/>
            <person name="Uchiyama I."/>
            <person name="Ito T."/>
            <person name="Fujiyama A."/>
            <person name="Inagaki F."/>
            <person name="Takami H."/>
        </authorList>
    </citation>
    <scope>NUCLEOTIDE SEQUENCE</scope>
    <source>
        <strain evidence="4">Expedition CK06-06</strain>
    </source>
</reference>
<feature type="non-terminal residue" evidence="4">
    <location>
        <position position="1"/>
    </location>
</feature>
<feature type="non-terminal residue" evidence="4">
    <location>
        <position position="243"/>
    </location>
</feature>
<dbReference type="InterPro" id="IPR002543">
    <property type="entry name" value="FtsK_dom"/>
</dbReference>
<keyword evidence="1" id="KW-0547">Nucleotide-binding</keyword>
<dbReference type="Gene3D" id="3.40.50.300">
    <property type="entry name" value="P-loop containing nucleotide triphosphate hydrolases"/>
    <property type="match status" value="1"/>
</dbReference>
<evidence type="ECO:0000313" key="4">
    <source>
        <dbReference type="EMBL" id="GAG38638.1"/>
    </source>
</evidence>
<name>X0XPS2_9ZZZZ</name>
<evidence type="ECO:0000256" key="2">
    <source>
        <dbReference type="ARBA" id="ARBA00022840"/>
    </source>
</evidence>
<organism evidence="4">
    <name type="scientific">marine sediment metagenome</name>
    <dbReference type="NCBI Taxonomy" id="412755"/>
    <lineage>
        <taxon>unclassified sequences</taxon>
        <taxon>metagenomes</taxon>
        <taxon>ecological metagenomes</taxon>
    </lineage>
</organism>
<dbReference type="CDD" id="cd01127">
    <property type="entry name" value="TrwB_TraG_TraD_VirD4"/>
    <property type="match status" value="1"/>
</dbReference>
<sequence>PGKAAIGIEIPNKKSGFTYLREVLQTSEFRESDSELVFGLGKDITGQPVITDLKELPHLLIAGATGSGKSVCINALITSILFNAEPEKVKFLMVDPKMVELKVFAGLPHLLTPVITDSKKATLALKWLVKEMENRYKKLSEIGVRDIEGHNRAIQTNLPPIPYIIVVIDELADLMLVAPQDCENLLIRLAQMSRAVGIHLVLVTQRPSVDVVTGLIKANFPSRISFQVSAKVDSRTVLDMSGA</sequence>
<accession>X0XPS2</accession>
<protein>
    <recommendedName>
        <fullName evidence="3">FtsK domain-containing protein</fullName>
    </recommendedName>
</protein>
<dbReference type="AlphaFoldDB" id="X0XPS2"/>
<dbReference type="GO" id="GO:0003677">
    <property type="term" value="F:DNA binding"/>
    <property type="evidence" value="ECO:0007669"/>
    <property type="project" value="InterPro"/>
</dbReference>
<evidence type="ECO:0000256" key="1">
    <source>
        <dbReference type="ARBA" id="ARBA00022741"/>
    </source>
</evidence>
<evidence type="ECO:0000259" key="3">
    <source>
        <dbReference type="PROSITE" id="PS50901"/>
    </source>
</evidence>